<dbReference type="EMBL" id="JABWRE010000007">
    <property type="protein sequence ID" value="MBC3441384.1"/>
    <property type="molecule type" value="Genomic_DNA"/>
</dbReference>
<dbReference type="RefSeq" id="WP_186554953.1">
    <property type="nucleotide sequence ID" value="NZ_JABWRE020000001.1"/>
</dbReference>
<evidence type="ECO:0000313" key="1">
    <source>
        <dbReference type="EMBL" id="MBC3441384.1"/>
    </source>
</evidence>
<reference evidence="1" key="2">
    <citation type="submission" date="2020-07" db="EMBL/GenBank/DDBJ databases">
        <authorList>
            <person name="Lood C."/>
            <person name="Girard L."/>
        </authorList>
    </citation>
    <scope>NUCLEOTIDE SEQUENCE</scope>
    <source>
        <strain evidence="1">SWRI10</strain>
    </source>
</reference>
<gene>
    <name evidence="2" type="ORF">HU737_012980</name>
    <name evidence="1" type="ORF">HU737_11865</name>
</gene>
<protein>
    <recommendedName>
        <fullName evidence="3">DUF2256 domain-containing protein</fullName>
    </recommendedName>
</protein>
<dbReference type="AlphaFoldDB" id="A0A923JVV4"/>
<comment type="caution">
    <text evidence="1">The sequence shown here is derived from an EMBL/GenBank/DDBJ whole genome shotgun (WGS) entry which is preliminary data.</text>
</comment>
<accession>A0A923JVV4</accession>
<dbReference type="EMBL" id="JABWRE020000001">
    <property type="protein sequence ID" value="MBV4536900.1"/>
    <property type="molecule type" value="Genomic_DNA"/>
</dbReference>
<dbReference type="Proteomes" id="UP000599879">
    <property type="component" value="Unassembled WGS sequence"/>
</dbReference>
<evidence type="ECO:0000313" key="2">
    <source>
        <dbReference type="EMBL" id="MBV4536900.1"/>
    </source>
</evidence>
<reference evidence="1" key="1">
    <citation type="journal article" date="2020" name="Microorganisms">
        <title>Reliable Identification of Environmental Pseudomonas Isolates Using the rpoD Gene.</title>
        <authorList>
            <consortium name="The Broad Institute Genome Sequencing Platform"/>
            <person name="Girard L."/>
            <person name="Lood C."/>
            <person name="Rokni-Zadeh H."/>
            <person name="van Noort V."/>
            <person name="Lavigne R."/>
            <person name="De Mot R."/>
        </authorList>
    </citation>
    <scope>NUCLEOTIDE SEQUENCE</scope>
    <source>
        <strain evidence="1">SWRI10</strain>
    </source>
</reference>
<sequence>MASTVQVACQWCRKAFTARTADRKRGWARFCSKSCKASKQEKRTGQNAAFHERRVGSGNGFFDDDDVMSEISDMDFGASDGGGYESIR</sequence>
<proteinExistence type="predicted"/>
<name>A0A923JVV4_9PSED</name>
<evidence type="ECO:0008006" key="3">
    <source>
        <dbReference type="Google" id="ProtNLM"/>
    </source>
</evidence>
<reference evidence="2" key="3">
    <citation type="submission" date="2021-06" db="EMBL/GenBank/DDBJ databases">
        <title>Updating the genus Pseudomonas: Description of 43 new species and partition of the Pseudomonas putida group.</title>
        <authorList>
            <person name="Girard L."/>
            <person name="Lood C."/>
            <person name="Vandamme P."/>
            <person name="Rokni-Zadeh H."/>
            <person name="Van Noort V."/>
            <person name="Hofte M."/>
            <person name="Lavigne R."/>
            <person name="De Mot R."/>
        </authorList>
    </citation>
    <scope>NUCLEOTIDE SEQUENCE</scope>
    <source>
        <strain evidence="2">SWRI10</strain>
    </source>
</reference>
<organism evidence="1">
    <name type="scientific">Pseudomonas urmiensis</name>
    <dbReference type="NCBI Taxonomy" id="2745493"/>
    <lineage>
        <taxon>Bacteria</taxon>
        <taxon>Pseudomonadati</taxon>
        <taxon>Pseudomonadota</taxon>
        <taxon>Gammaproteobacteria</taxon>
        <taxon>Pseudomonadales</taxon>
        <taxon>Pseudomonadaceae</taxon>
        <taxon>Pseudomonas</taxon>
    </lineage>
</organism>